<evidence type="ECO:0000256" key="1">
    <source>
        <dbReference type="SAM" id="Phobius"/>
    </source>
</evidence>
<organism evidence="3 4">
    <name type="scientific">Commensalibacter intestini A911</name>
    <dbReference type="NCBI Taxonomy" id="1088868"/>
    <lineage>
        <taxon>Bacteria</taxon>
        <taxon>Pseudomonadati</taxon>
        <taxon>Pseudomonadota</taxon>
        <taxon>Alphaproteobacteria</taxon>
        <taxon>Acetobacterales</taxon>
        <taxon>Acetobacteraceae</taxon>
    </lineage>
</organism>
<evidence type="ECO:0000313" key="4">
    <source>
        <dbReference type="Proteomes" id="UP000005939"/>
    </source>
</evidence>
<dbReference type="STRING" id="1088868.CIN_19540"/>
<evidence type="ECO:0000259" key="2">
    <source>
        <dbReference type="Pfam" id="PF05232"/>
    </source>
</evidence>
<accession>G6F2V8</accession>
<sequence>MGVIGVFSAFAATTWNFFYNIGFDRSMLYFRGSVQKTLLIRVYHSILFEVGLTLITLPAIALYLNIDIVSAFIMDVAIVVFYLVYAFFFNIVYDFIFPIKEQNVSLCSEKTEGV</sequence>
<dbReference type="NCBIfam" id="NF033664">
    <property type="entry name" value="PACE_transport"/>
    <property type="match status" value="1"/>
</dbReference>
<feature type="transmembrane region" description="Helical" evidence="1">
    <location>
        <begin position="72"/>
        <end position="93"/>
    </location>
</feature>
<dbReference type="InterPro" id="IPR007896">
    <property type="entry name" value="BTP_bacteria"/>
</dbReference>
<feature type="transmembrane region" description="Helical" evidence="1">
    <location>
        <begin position="6"/>
        <end position="23"/>
    </location>
</feature>
<keyword evidence="1 3" id="KW-0812">Transmembrane</keyword>
<dbReference type="Pfam" id="PF05232">
    <property type="entry name" value="BTP"/>
    <property type="match status" value="1"/>
</dbReference>
<dbReference type="Proteomes" id="UP000005939">
    <property type="component" value="Unassembled WGS sequence"/>
</dbReference>
<dbReference type="PATRIC" id="fig|1088868.3.peg.1960"/>
<comment type="caution">
    <text evidence="3">The sequence shown here is derived from an EMBL/GenBank/DDBJ whole genome shotgun (WGS) entry which is preliminary data.</text>
</comment>
<keyword evidence="1" id="KW-0472">Membrane</keyword>
<dbReference type="AlphaFoldDB" id="G6F2V8"/>
<dbReference type="InterPro" id="IPR058208">
    <property type="entry name" value="PACE"/>
</dbReference>
<proteinExistence type="predicted"/>
<evidence type="ECO:0000313" key="3">
    <source>
        <dbReference type="EMBL" id="EHD13217.1"/>
    </source>
</evidence>
<gene>
    <name evidence="3" type="ORF">CIN_19540</name>
</gene>
<protein>
    <submittedName>
        <fullName evidence="3">Transmembrane pair domain-containing protein</fullName>
    </submittedName>
</protein>
<name>G6F2V8_9PROT</name>
<keyword evidence="1" id="KW-1133">Transmembrane helix</keyword>
<reference evidence="3 4" key="1">
    <citation type="submission" date="2011-10" db="EMBL/GenBank/DDBJ databases">
        <title>Genome Sequence of Commensalibacter intestini A911, isolated from Drosophila gut.</title>
        <authorList>
            <person name="Lee W.-J."/>
            <person name="Kim E.-K."/>
        </authorList>
    </citation>
    <scope>NUCLEOTIDE SEQUENCE [LARGE SCALE GENOMIC DNA]</scope>
    <source>
        <strain evidence="3 4">A911</strain>
    </source>
</reference>
<feature type="transmembrane region" description="Helical" evidence="1">
    <location>
        <begin position="43"/>
        <end position="66"/>
    </location>
</feature>
<dbReference type="EMBL" id="AGFR01000010">
    <property type="protein sequence ID" value="EHD13217.1"/>
    <property type="molecule type" value="Genomic_DNA"/>
</dbReference>
<dbReference type="eggNOG" id="COG4125">
    <property type="taxonomic scope" value="Bacteria"/>
</dbReference>
<feature type="domain" description="Chlorhexidine efflux transporter" evidence="2">
    <location>
        <begin position="36"/>
        <end position="98"/>
    </location>
</feature>